<gene>
    <name evidence="1" type="ORF">KCU76_g5949</name>
</gene>
<dbReference type="InterPro" id="IPR029021">
    <property type="entry name" value="Prot-tyrosine_phosphatase-like"/>
</dbReference>
<protein>
    <submittedName>
        <fullName evidence="1">Uncharacterized protein</fullName>
    </submittedName>
</protein>
<organism evidence="1 2">
    <name type="scientific">Aureobasidium melanogenum</name>
    <name type="common">Aureobasidium pullulans var. melanogenum</name>
    <dbReference type="NCBI Taxonomy" id="46634"/>
    <lineage>
        <taxon>Eukaryota</taxon>
        <taxon>Fungi</taxon>
        <taxon>Dikarya</taxon>
        <taxon>Ascomycota</taxon>
        <taxon>Pezizomycotina</taxon>
        <taxon>Dothideomycetes</taxon>
        <taxon>Dothideomycetidae</taxon>
        <taxon>Dothideales</taxon>
        <taxon>Saccotheciaceae</taxon>
        <taxon>Aureobasidium</taxon>
    </lineage>
</organism>
<dbReference type="GO" id="GO:0004721">
    <property type="term" value="F:phosphoprotein phosphatase activity"/>
    <property type="evidence" value="ECO:0007669"/>
    <property type="project" value="InterPro"/>
</dbReference>
<dbReference type="AlphaFoldDB" id="A0A9P8EMR3"/>
<reference evidence="1" key="1">
    <citation type="journal article" date="2021" name="J Fungi (Basel)">
        <title>Virulence traits and population genomics of the black yeast Aureobasidium melanogenum.</title>
        <authorList>
            <person name="Cernosa A."/>
            <person name="Sun X."/>
            <person name="Gostincar C."/>
            <person name="Fang C."/>
            <person name="Gunde-Cimerman N."/>
            <person name="Song Z."/>
        </authorList>
    </citation>
    <scope>NUCLEOTIDE SEQUENCE</scope>
    <source>
        <strain evidence="1">EXF-9911</strain>
    </source>
</reference>
<accession>A0A9P8EMR3</accession>
<dbReference type="Pfam" id="PF13350">
    <property type="entry name" value="Y_phosphatase3"/>
    <property type="match status" value="1"/>
</dbReference>
<proteinExistence type="predicted"/>
<dbReference type="SUPFAM" id="SSF52799">
    <property type="entry name" value="(Phosphotyrosine protein) phosphatases II"/>
    <property type="match status" value="1"/>
</dbReference>
<dbReference type="Proteomes" id="UP000779574">
    <property type="component" value="Unassembled WGS sequence"/>
</dbReference>
<dbReference type="InterPro" id="IPR026893">
    <property type="entry name" value="Tyr/Ser_Pase_IphP-type"/>
</dbReference>
<feature type="non-terminal residue" evidence="1">
    <location>
        <position position="278"/>
    </location>
</feature>
<evidence type="ECO:0000313" key="1">
    <source>
        <dbReference type="EMBL" id="KAG9693448.1"/>
    </source>
</evidence>
<dbReference type="EMBL" id="JAHFXF010000193">
    <property type="protein sequence ID" value="KAG9693448.1"/>
    <property type="molecule type" value="Genomic_DNA"/>
</dbReference>
<dbReference type="OrthoDB" id="3901090at2759"/>
<comment type="caution">
    <text evidence="1">The sequence shown here is derived from an EMBL/GenBank/DDBJ whole genome shotgun (WGS) entry which is preliminary data.</text>
</comment>
<evidence type="ECO:0000313" key="2">
    <source>
        <dbReference type="Proteomes" id="UP000779574"/>
    </source>
</evidence>
<dbReference type="Gene3D" id="3.90.190.10">
    <property type="entry name" value="Protein tyrosine phosphatase superfamily"/>
    <property type="match status" value="1"/>
</dbReference>
<sequence>MSNTTEPPFLDSLRDVGVSINKSAERETIATGKLYISASLENATDEDNNLLRNDYRLKTLIDTYKSLDIGANPTRSGNMLISKFMGITRIYHPFEASGTFCQADGFLAPVAEAVWVNGPIGETLEVLDTGVKQICDLFKALLCQASMYPILICGARWMREQNLLVVLILLVLRVPVEHIAADYMACVQGLQIDPGRFKSRGEADLSQAMVEKKAEWVVAIRKHLDDKYGGAEGYLTRGGVTLEEIGSLREALQASDSRKEADHYKTAEDLDPRYSRYL</sequence>
<name>A0A9P8EMR3_AURME</name>
<reference evidence="1" key="2">
    <citation type="submission" date="2021-08" db="EMBL/GenBank/DDBJ databases">
        <authorList>
            <person name="Gostincar C."/>
            <person name="Sun X."/>
            <person name="Song Z."/>
            <person name="Gunde-Cimerman N."/>
        </authorList>
    </citation>
    <scope>NUCLEOTIDE SEQUENCE</scope>
    <source>
        <strain evidence="1">EXF-9911</strain>
    </source>
</reference>